<dbReference type="FunFam" id="3.40.605.10:FF:000007">
    <property type="entry name" value="NAD/NADP-dependent betaine aldehyde dehydrogenase"/>
    <property type="match status" value="1"/>
</dbReference>
<dbReference type="PROSITE" id="PS00070">
    <property type="entry name" value="ALDEHYDE_DEHYDR_CYS"/>
    <property type="match status" value="1"/>
</dbReference>
<feature type="domain" description="Aldehyde dehydrogenase" evidence="5">
    <location>
        <begin position="30"/>
        <end position="490"/>
    </location>
</feature>
<dbReference type="EMBL" id="JACIDX010000023">
    <property type="protein sequence ID" value="MBB3957429.1"/>
    <property type="molecule type" value="Genomic_DNA"/>
</dbReference>
<accession>A0A7W6G7Z2</accession>
<keyword evidence="7" id="KW-1185">Reference proteome</keyword>
<evidence type="ECO:0000313" key="7">
    <source>
        <dbReference type="Proteomes" id="UP000548867"/>
    </source>
</evidence>
<feature type="active site" evidence="3">
    <location>
        <position position="267"/>
    </location>
</feature>
<dbReference type="RefSeq" id="WP_221227204.1">
    <property type="nucleotide sequence ID" value="NZ_JACIDX010000023.1"/>
</dbReference>
<evidence type="ECO:0000256" key="1">
    <source>
        <dbReference type="ARBA" id="ARBA00009986"/>
    </source>
</evidence>
<name>A0A7W6G7Z2_9SPHN</name>
<dbReference type="Gene3D" id="3.40.309.10">
    <property type="entry name" value="Aldehyde Dehydrogenase, Chain A, domain 2"/>
    <property type="match status" value="1"/>
</dbReference>
<comment type="caution">
    <text evidence="6">The sequence shown here is derived from an EMBL/GenBank/DDBJ whole genome shotgun (WGS) entry which is preliminary data.</text>
</comment>
<evidence type="ECO:0000256" key="4">
    <source>
        <dbReference type="RuleBase" id="RU003345"/>
    </source>
</evidence>
<dbReference type="InterPro" id="IPR015590">
    <property type="entry name" value="Aldehyde_DH_dom"/>
</dbReference>
<dbReference type="InterPro" id="IPR029510">
    <property type="entry name" value="Ald_DH_CS_GLU"/>
</dbReference>
<evidence type="ECO:0000256" key="2">
    <source>
        <dbReference type="ARBA" id="ARBA00023002"/>
    </source>
</evidence>
<evidence type="ECO:0000256" key="3">
    <source>
        <dbReference type="PROSITE-ProRule" id="PRU10007"/>
    </source>
</evidence>
<sequence length="496" mass="52939">MDSNTLPPPEISVRLPETTMLIGADRVLAQSGRSIPVEDPATGQIFAHVPAGGAPEVDQAVRAARRAFEGAAWSRMRPLDRARIIETIARKIEENAQELALLESYDNGKAVHHALAVDVPAAVDIFRYMAGWASKIGGQVNSFSGDGRQYHSYSLREPIGVVGQIVPWNYPLAMAAWKVATALAAGCTIVLKPSEVTPLTALRLAELALEAGLPEGVLNVVTGYGHEAGQALVEHPGVDKIAFTGSTRVGKQIVQTAARDLKRVTLELGGKSPSLIFADADLDKAAIGAALAIFFNSGQVCLAASRLYVERSVFDRVVEGVANAARSFKLGHGRAPDTMLGPLVSRQQQQRVLDYIEQGRQSGAEVITGGGTGPDRGYFVEPTIFANPDPQASIVREEIFGPVLVATPFDDLEEVVRAANDTRYGLAANIWTRDLSRAHLTAQKLQAGTVWINTHGVNDPSAPFGGVKESGWGREVGEEGVLVYTETKTVTALLGD</sequence>
<gene>
    <name evidence="6" type="ORF">GGR38_004403</name>
</gene>
<dbReference type="Pfam" id="PF00171">
    <property type="entry name" value="Aldedh"/>
    <property type="match status" value="1"/>
</dbReference>
<dbReference type="InterPro" id="IPR016160">
    <property type="entry name" value="Ald_DH_CS_CYS"/>
</dbReference>
<dbReference type="InterPro" id="IPR016162">
    <property type="entry name" value="Ald_DH_N"/>
</dbReference>
<dbReference type="SUPFAM" id="SSF53720">
    <property type="entry name" value="ALDH-like"/>
    <property type="match status" value="1"/>
</dbReference>
<evidence type="ECO:0000259" key="5">
    <source>
        <dbReference type="Pfam" id="PF00171"/>
    </source>
</evidence>
<dbReference type="Gene3D" id="3.40.605.10">
    <property type="entry name" value="Aldehyde Dehydrogenase, Chain A, domain 1"/>
    <property type="match status" value="1"/>
</dbReference>
<dbReference type="PROSITE" id="PS00687">
    <property type="entry name" value="ALDEHYDE_DEHYDR_GLU"/>
    <property type="match status" value="1"/>
</dbReference>
<reference evidence="6 7" key="1">
    <citation type="submission" date="2020-08" db="EMBL/GenBank/DDBJ databases">
        <title>Genomic Encyclopedia of Type Strains, Phase IV (KMG-IV): sequencing the most valuable type-strain genomes for metagenomic binning, comparative biology and taxonomic classification.</title>
        <authorList>
            <person name="Goeker M."/>
        </authorList>
    </citation>
    <scope>NUCLEOTIDE SEQUENCE [LARGE SCALE GENOMIC DNA]</scope>
    <source>
        <strain evidence="6 7">DSM 27057</strain>
    </source>
</reference>
<dbReference type="InterPro" id="IPR016161">
    <property type="entry name" value="Ald_DH/histidinol_DH"/>
</dbReference>
<proteinExistence type="inferred from homology"/>
<dbReference type="AlphaFoldDB" id="A0A7W6G7Z2"/>
<evidence type="ECO:0000313" key="6">
    <source>
        <dbReference type="EMBL" id="MBB3957429.1"/>
    </source>
</evidence>
<dbReference type="InterPro" id="IPR016163">
    <property type="entry name" value="Ald_DH_C"/>
</dbReference>
<keyword evidence="2 4" id="KW-0560">Oxidoreductase</keyword>
<organism evidence="6 7">
    <name type="scientific">Novosphingobium sediminicola</name>
    <dbReference type="NCBI Taxonomy" id="563162"/>
    <lineage>
        <taxon>Bacteria</taxon>
        <taxon>Pseudomonadati</taxon>
        <taxon>Pseudomonadota</taxon>
        <taxon>Alphaproteobacteria</taxon>
        <taxon>Sphingomonadales</taxon>
        <taxon>Sphingomonadaceae</taxon>
        <taxon>Novosphingobium</taxon>
    </lineage>
</organism>
<protein>
    <submittedName>
        <fullName evidence="6">p-cumic aldehyde dehydrogenase</fullName>
    </submittedName>
</protein>
<dbReference type="GO" id="GO:0016620">
    <property type="term" value="F:oxidoreductase activity, acting on the aldehyde or oxo group of donors, NAD or NADP as acceptor"/>
    <property type="evidence" value="ECO:0007669"/>
    <property type="project" value="InterPro"/>
</dbReference>
<dbReference type="PANTHER" id="PTHR11699">
    <property type="entry name" value="ALDEHYDE DEHYDROGENASE-RELATED"/>
    <property type="match status" value="1"/>
</dbReference>
<dbReference type="Proteomes" id="UP000548867">
    <property type="component" value="Unassembled WGS sequence"/>
</dbReference>
<comment type="similarity">
    <text evidence="1 4">Belongs to the aldehyde dehydrogenase family.</text>
</comment>
<dbReference type="FunFam" id="3.40.309.10:FF:000012">
    <property type="entry name" value="Betaine aldehyde dehydrogenase"/>
    <property type="match status" value="1"/>
</dbReference>